<dbReference type="AlphaFoldDB" id="A0A1G2DDP1"/>
<sequence length="198" mass="23030">MAKSREEIEVVFLEINRGEIEKKLLKIGAHKVRDYFYKHSSFDYPDYRLDNDNSWIRLRDEDGEIVLAYKKRLGVTSQDGSTNDTGMEEIEITVGNYENTKVFLGKIGLVEKHEAEKKRSRWQKNTTVFDIDTWPAIPTFLEIEGTNWGDIDVATELLGFDSKERKICSVNQIYKIYGMDVNDYQKISFDGLVKKKVN</sequence>
<organism evidence="2 3">
    <name type="scientific">Candidatus Lloydbacteria bacterium RIFCSPHIGHO2_02_FULL_51_22</name>
    <dbReference type="NCBI Taxonomy" id="1798663"/>
    <lineage>
        <taxon>Bacteria</taxon>
        <taxon>Candidatus Lloydiibacteriota</taxon>
    </lineage>
</organism>
<dbReference type="Pfam" id="PF01928">
    <property type="entry name" value="CYTH"/>
    <property type="match status" value="1"/>
</dbReference>
<dbReference type="CDD" id="cd07890">
    <property type="entry name" value="CYTH-like_AC_IV-like"/>
    <property type="match status" value="1"/>
</dbReference>
<feature type="domain" description="CYTH" evidence="1">
    <location>
        <begin position="5"/>
        <end position="195"/>
    </location>
</feature>
<dbReference type="InterPro" id="IPR023577">
    <property type="entry name" value="CYTH_domain"/>
</dbReference>
<dbReference type="SUPFAM" id="SSF55154">
    <property type="entry name" value="CYTH-like phosphatases"/>
    <property type="match status" value="1"/>
</dbReference>
<evidence type="ECO:0000259" key="1">
    <source>
        <dbReference type="PROSITE" id="PS51707"/>
    </source>
</evidence>
<accession>A0A1G2DDP1</accession>
<proteinExistence type="predicted"/>
<dbReference type="InterPro" id="IPR033469">
    <property type="entry name" value="CYTH-like_dom_sf"/>
</dbReference>
<gene>
    <name evidence="2" type="ORF">A3D67_03525</name>
</gene>
<comment type="caution">
    <text evidence="2">The sequence shown here is derived from an EMBL/GenBank/DDBJ whole genome shotgun (WGS) entry which is preliminary data.</text>
</comment>
<evidence type="ECO:0000313" key="2">
    <source>
        <dbReference type="EMBL" id="OGZ10980.1"/>
    </source>
</evidence>
<dbReference type="EMBL" id="MHLN01000028">
    <property type="protein sequence ID" value="OGZ10980.1"/>
    <property type="molecule type" value="Genomic_DNA"/>
</dbReference>
<dbReference type="PROSITE" id="PS51707">
    <property type="entry name" value="CYTH"/>
    <property type="match status" value="1"/>
</dbReference>
<dbReference type="Gene3D" id="2.40.320.10">
    <property type="entry name" value="Hypothetical Protein Pfu-838710-001"/>
    <property type="match status" value="1"/>
</dbReference>
<dbReference type="Proteomes" id="UP000178099">
    <property type="component" value="Unassembled WGS sequence"/>
</dbReference>
<dbReference type="InterPro" id="IPR008173">
    <property type="entry name" value="Adenylyl_cyclase_CyaB"/>
</dbReference>
<evidence type="ECO:0000313" key="3">
    <source>
        <dbReference type="Proteomes" id="UP000178099"/>
    </source>
</evidence>
<reference evidence="2 3" key="1">
    <citation type="journal article" date="2016" name="Nat. Commun.">
        <title>Thousands of microbial genomes shed light on interconnected biogeochemical processes in an aquifer system.</title>
        <authorList>
            <person name="Anantharaman K."/>
            <person name="Brown C.T."/>
            <person name="Hug L.A."/>
            <person name="Sharon I."/>
            <person name="Castelle C.J."/>
            <person name="Probst A.J."/>
            <person name="Thomas B.C."/>
            <person name="Singh A."/>
            <person name="Wilkins M.J."/>
            <person name="Karaoz U."/>
            <person name="Brodie E.L."/>
            <person name="Williams K.H."/>
            <person name="Hubbard S.S."/>
            <person name="Banfield J.F."/>
        </authorList>
    </citation>
    <scope>NUCLEOTIDE SEQUENCE [LARGE SCALE GENOMIC DNA]</scope>
</reference>
<name>A0A1G2DDP1_9BACT</name>
<protein>
    <recommendedName>
        <fullName evidence="1">CYTH domain-containing protein</fullName>
    </recommendedName>
</protein>